<name>A0A939GX99_9BURK</name>
<feature type="binding site" evidence="12">
    <location>
        <position position="290"/>
    </location>
    <ligand>
        <name>Zn(2+)</name>
        <dbReference type="ChEBI" id="CHEBI:29105"/>
        <note>catalytic</note>
    </ligand>
</feature>
<feature type="domain" description="CAAX prenyl protease 1 N-terminal" evidence="15">
    <location>
        <begin position="35"/>
        <end position="213"/>
    </location>
</feature>
<evidence type="ECO:0000256" key="11">
    <source>
        <dbReference type="PIRSR" id="PIRSR627057-1"/>
    </source>
</evidence>
<keyword evidence="2" id="KW-0645">Protease</keyword>
<dbReference type="Pfam" id="PF01435">
    <property type="entry name" value="Peptidase_M48"/>
    <property type="match status" value="1"/>
</dbReference>
<evidence type="ECO:0000313" key="17">
    <source>
        <dbReference type="Proteomes" id="UP000664731"/>
    </source>
</evidence>
<gene>
    <name evidence="16" type="ORF">J1777_04085</name>
</gene>
<feature type="transmembrane region" description="Helical" evidence="13">
    <location>
        <begin position="77"/>
        <end position="100"/>
    </location>
</feature>
<feature type="binding site" evidence="12">
    <location>
        <position position="286"/>
    </location>
    <ligand>
        <name>Zn(2+)</name>
        <dbReference type="ChEBI" id="CHEBI:29105"/>
        <note>catalytic</note>
    </ligand>
</feature>
<keyword evidence="9" id="KW-0482">Metalloprotease</keyword>
<evidence type="ECO:0000256" key="9">
    <source>
        <dbReference type="ARBA" id="ARBA00023049"/>
    </source>
</evidence>
<feature type="binding site" evidence="12">
    <location>
        <position position="383"/>
    </location>
    <ligand>
        <name>Zn(2+)</name>
        <dbReference type="ChEBI" id="CHEBI:29105"/>
        <note>catalytic</note>
    </ligand>
</feature>
<evidence type="ECO:0000256" key="1">
    <source>
        <dbReference type="ARBA" id="ARBA00004477"/>
    </source>
</evidence>
<dbReference type="InterPro" id="IPR027057">
    <property type="entry name" value="CAXX_Prtase_1"/>
</dbReference>
<keyword evidence="7 12" id="KW-0862">Zinc</keyword>
<organism evidence="16 17">
    <name type="scientific">Comamonas denitrificans</name>
    <dbReference type="NCBI Taxonomy" id="117506"/>
    <lineage>
        <taxon>Bacteria</taxon>
        <taxon>Pseudomonadati</taxon>
        <taxon>Pseudomonadota</taxon>
        <taxon>Betaproteobacteria</taxon>
        <taxon>Burkholderiales</taxon>
        <taxon>Comamonadaceae</taxon>
        <taxon>Comamonas</taxon>
    </lineage>
</organism>
<feature type="active site" evidence="11">
    <location>
        <position position="287"/>
    </location>
</feature>
<keyword evidence="6" id="KW-0256">Endoplasmic reticulum</keyword>
<reference evidence="16" key="1">
    <citation type="submission" date="2021-03" db="EMBL/GenBank/DDBJ databases">
        <title>Comamonas denitrificans.</title>
        <authorList>
            <person name="Finster K."/>
        </authorList>
    </citation>
    <scope>NUCLEOTIDE SEQUENCE</scope>
    <source>
        <strain evidence="16">MM2021_4</strain>
    </source>
</reference>
<dbReference type="FunFam" id="3.30.2010.10:FF:000002">
    <property type="entry name" value="CAAX prenyl protease"/>
    <property type="match status" value="1"/>
</dbReference>
<evidence type="ECO:0000256" key="10">
    <source>
        <dbReference type="ARBA" id="ARBA00023136"/>
    </source>
</evidence>
<keyword evidence="8 13" id="KW-1133">Transmembrane helix</keyword>
<protein>
    <submittedName>
        <fullName evidence="16">M48 family metallopeptidase</fullName>
    </submittedName>
</protein>
<evidence type="ECO:0000256" key="12">
    <source>
        <dbReference type="PIRSR" id="PIRSR627057-2"/>
    </source>
</evidence>
<dbReference type="CDD" id="cd07343">
    <property type="entry name" value="M48A_Zmpste24p_like"/>
    <property type="match status" value="1"/>
</dbReference>
<comment type="caution">
    <text evidence="16">The sequence shown here is derived from an EMBL/GenBank/DDBJ whole genome shotgun (WGS) entry which is preliminary data.</text>
</comment>
<evidence type="ECO:0000313" key="16">
    <source>
        <dbReference type="EMBL" id="MBO1249021.1"/>
    </source>
</evidence>
<evidence type="ECO:0000256" key="3">
    <source>
        <dbReference type="ARBA" id="ARBA00022692"/>
    </source>
</evidence>
<evidence type="ECO:0000256" key="8">
    <source>
        <dbReference type="ARBA" id="ARBA00022989"/>
    </source>
</evidence>
<evidence type="ECO:0000256" key="5">
    <source>
        <dbReference type="ARBA" id="ARBA00022801"/>
    </source>
</evidence>
<feature type="transmembrane region" description="Helical" evidence="13">
    <location>
        <begin position="158"/>
        <end position="177"/>
    </location>
</feature>
<evidence type="ECO:0000256" key="2">
    <source>
        <dbReference type="ARBA" id="ARBA00022670"/>
    </source>
</evidence>
<comment type="cofactor">
    <cofactor evidence="12">
        <name>Zn(2+)</name>
        <dbReference type="ChEBI" id="CHEBI:29105"/>
    </cofactor>
    <text evidence="12">Binds 1 zinc ion per subunit.</text>
</comment>
<comment type="subcellular location">
    <subcellularLocation>
        <location evidence="1">Endoplasmic reticulum membrane</location>
        <topology evidence="1">Multi-pass membrane protein</topology>
    </subcellularLocation>
</comment>
<feature type="active site" description="Proton donor" evidence="11">
    <location>
        <position position="387"/>
    </location>
</feature>
<accession>A0A939GX99</accession>
<evidence type="ECO:0000256" key="7">
    <source>
        <dbReference type="ARBA" id="ARBA00022833"/>
    </source>
</evidence>
<dbReference type="InterPro" id="IPR032456">
    <property type="entry name" value="Peptidase_M48_N"/>
</dbReference>
<evidence type="ECO:0000259" key="15">
    <source>
        <dbReference type="Pfam" id="PF16491"/>
    </source>
</evidence>
<feature type="transmembrane region" description="Helical" evidence="13">
    <location>
        <begin position="300"/>
        <end position="317"/>
    </location>
</feature>
<sequence length="444" mass="48294">MSSSSLFSPSFLLTAAFACALALQLLAQVGLLTRQVRHVARHRSAVPAAFAEKITLAAHQKAADYTLAKAQVGLLQLAWGAMLLLGWTLLGGLDALHQALLAAMGPGLGQQIALVAAFALISGVLELPFSLYQTFVVEQRFGFNQSTLGLWLADVCKSSVLAAVIGLPLVAAVLWLMQAAGSLWWLWAWGLWTGFQLLLMWIFPTFIAPLFNKFQPLEDAALKERVTTLMQRCGFAAKGLFVMDGSRRSAHANAYFTGLGNAKRVVFYDTLLKKLNVDEVEAVLAHELGHFKHRHITKRMLGMFALSLGGLALLGWVSQQPWFYTGLGVAPSLALALGSSSSMLSGAQMGHIPGVALLLFLLVVPVFSFWLAPLMAHFSRRDEFQADAYAAAQAQPAALASALLKLYEDNAATLTPDPLYARFYYSHPPAVERLAQLQRQESRV</sequence>
<keyword evidence="5" id="KW-0378">Hydrolase</keyword>
<dbReference type="GO" id="GO:0004222">
    <property type="term" value="F:metalloendopeptidase activity"/>
    <property type="evidence" value="ECO:0007669"/>
    <property type="project" value="InterPro"/>
</dbReference>
<dbReference type="AlphaFoldDB" id="A0A939GX99"/>
<keyword evidence="10 13" id="KW-0472">Membrane</keyword>
<dbReference type="InterPro" id="IPR001915">
    <property type="entry name" value="Peptidase_M48"/>
</dbReference>
<proteinExistence type="predicted"/>
<feature type="transmembrane region" description="Helical" evidence="13">
    <location>
        <begin position="183"/>
        <end position="203"/>
    </location>
</feature>
<keyword evidence="3 13" id="KW-0812">Transmembrane</keyword>
<feature type="domain" description="Peptidase M48" evidence="14">
    <location>
        <begin position="216"/>
        <end position="439"/>
    </location>
</feature>
<feature type="transmembrane region" description="Helical" evidence="13">
    <location>
        <begin position="12"/>
        <end position="33"/>
    </location>
</feature>
<feature type="transmembrane region" description="Helical" evidence="13">
    <location>
        <begin position="356"/>
        <end position="376"/>
    </location>
</feature>
<evidence type="ECO:0000256" key="13">
    <source>
        <dbReference type="SAM" id="Phobius"/>
    </source>
</evidence>
<evidence type="ECO:0000259" key="14">
    <source>
        <dbReference type="Pfam" id="PF01435"/>
    </source>
</evidence>
<dbReference type="PANTHER" id="PTHR10120">
    <property type="entry name" value="CAAX PRENYL PROTEASE 1"/>
    <property type="match status" value="1"/>
</dbReference>
<feature type="transmembrane region" description="Helical" evidence="13">
    <location>
        <begin position="112"/>
        <end position="137"/>
    </location>
</feature>
<dbReference type="GO" id="GO:0071586">
    <property type="term" value="P:CAAX-box protein processing"/>
    <property type="evidence" value="ECO:0007669"/>
    <property type="project" value="InterPro"/>
</dbReference>
<dbReference type="Gene3D" id="3.30.2010.10">
    <property type="entry name" value="Metalloproteases ('zincins'), catalytic domain"/>
    <property type="match status" value="1"/>
</dbReference>
<dbReference type="RefSeq" id="WP_207574568.1">
    <property type="nucleotide sequence ID" value="NZ_JAFNME010000006.1"/>
</dbReference>
<evidence type="ECO:0000256" key="4">
    <source>
        <dbReference type="ARBA" id="ARBA00022723"/>
    </source>
</evidence>
<evidence type="ECO:0000256" key="6">
    <source>
        <dbReference type="ARBA" id="ARBA00022824"/>
    </source>
</evidence>
<keyword evidence="17" id="KW-1185">Reference proteome</keyword>
<keyword evidence="4 12" id="KW-0479">Metal-binding</keyword>
<dbReference type="EMBL" id="JAFNME010000006">
    <property type="protein sequence ID" value="MBO1249021.1"/>
    <property type="molecule type" value="Genomic_DNA"/>
</dbReference>
<dbReference type="GO" id="GO:0046872">
    <property type="term" value="F:metal ion binding"/>
    <property type="evidence" value="ECO:0007669"/>
    <property type="project" value="UniProtKB-KW"/>
</dbReference>
<dbReference type="Pfam" id="PF16491">
    <property type="entry name" value="Peptidase_M48_N"/>
    <property type="match status" value="1"/>
</dbReference>
<dbReference type="Proteomes" id="UP000664731">
    <property type="component" value="Unassembled WGS sequence"/>
</dbReference>